<feature type="non-terminal residue" evidence="2">
    <location>
        <position position="162"/>
    </location>
</feature>
<dbReference type="InterPro" id="IPR043128">
    <property type="entry name" value="Rev_trsase/Diguanyl_cyclase"/>
</dbReference>
<dbReference type="InterPro" id="IPR043502">
    <property type="entry name" value="DNA/RNA_pol_sf"/>
</dbReference>
<dbReference type="Proteomes" id="UP000324800">
    <property type="component" value="Unassembled WGS sequence"/>
</dbReference>
<name>A0A5J4T8B5_9EUKA</name>
<evidence type="ECO:0000313" key="3">
    <source>
        <dbReference type="Proteomes" id="UP000324800"/>
    </source>
</evidence>
<dbReference type="InterPro" id="IPR000477">
    <property type="entry name" value="RT_dom"/>
</dbReference>
<organism evidence="2 3">
    <name type="scientific">Streblomastix strix</name>
    <dbReference type="NCBI Taxonomy" id="222440"/>
    <lineage>
        <taxon>Eukaryota</taxon>
        <taxon>Metamonada</taxon>
        <taxon>Preaxostyla</taxon>
        <taxon>Oxymonadida</taxon>
        <taxon>Streblomastigidae</taxon>
        <taxon>Streblomastix</taxon>
    </lineage>
</organism>
<evidence type="ECO:0000259" key="1">
    <source>
        <dbReference type="Pfam" id="PF00078"/>
    </source>
</evidence>
<evidence type="ECO:0000313" key="2">
    <source>
        <dbReference type="EMBL" id="KAA6353941.1"/>
    </source>
</evidence>
<sequence length="162" mass="18998">MVQPDIHDKETNEKWRKILDAKALNKQIADFHFKMYDSNEVKQTIRLGDQGTSLDFSSALLHLIVQTESQPCLAFEFWNNHCIYSAMPFGIEHSPIYFATPMESIILHIRIKTEIKIISIVDIIILLHQNKEYLKNMTQRVIDTLNFFCCICQVPFPSQKYY</sequence>
<accession>A0A5J4T8B5</accession>
<comment type="caution">
    <text evidence="2">The sequence shown here is derived from an EMBL/GenBank/DDBJ whole genome shotgun (WGS) entry which is preliminary data.</text>
</comment>
<dbReference type="SUPFAM" id="SSF56672">
    <property type="entry name" value="DNA/RNA polymerases"/>
    <property type="match status" value="1"/>
</dbReference>
<dbReference type="PANTHER" id="PTHR33050">
    <property type="entry name" value="REVERSE TRANSCRIPTASE DOMAIN-CONTAINING PROTEIN"/>
    <property type="match status" value="1"/>
</dbReference>
<dbReference type="PANTHER" id="PTHR33050:SF7">
    <property type="entry name" value="RIBONUCLEASE H"/>
    <property type="match status" value="1"/>
</dbReference>
<dbReference type="InterPro" id="IPR052055">
    <property type="entry name" value="Hepadnavirus_pol/RT"/>
</dbReference>
<dbReference type="Gene3D" id="3.30.70.270">
    <property type="match status" value="1"/>
</dbReference>
<dbReference type="AlphaFoldDB" id="A0A5J4T8B5"/>
<feature type="domain" description="Reverse transcriptase" evidence="1">
    <location>
        <begin position="9"/>
        <end position="146"/>
    </location>
</feature>
<gene>
    <name evidence="2" type="ORF">EZS28_050532</name>
</gene>
<dbReference type="EMBL" id="SNRW01037169">
    <property type="protein sequence ID" value="KAA6353941.1"/>
    <property type="molecule type" value="Genomic_DNA"/>
</dbReference>
<dbReference type="Pfam" id="PF00078">
    <property type="entry name" value="RVT_1"/>
    <property type="match status" value="1"/>
</dbReference>
<protein>
    <recommendedName>
        <fullName evidence="1">Reverse transcriptase domain-containing protein</fullName>
    </recommendedName>
</protein>
<proteinExistence type="predicted"/>
<reference evidence="2 3" key="1">
    <citation type="submission" date="2019-03" db="EMBL/GenBank/DDBJ databases">
        <title>Single cell metagenomics reveals metabolic interactions within the superorganism composed of flagellate Streblomastix strix and complex community of Bacteroidetes bacteria on its surface.</title>
        <authorList>
            <person name="Treitli S.C."/>
            <person name="Kolisko M."/>
            <person name="Husnik F."/>
            <person name="Keeling P."/>
            <person name="Hampl V."/>
        </authorList>
    </citation>
    <scope>NUCLEOTIDE SEQUENCE [LARGE SCALE GENOMIC DNA]</scope>
    <source>
        <strain evidence="2">ST1C</strain>
    </source>
</reference>
<dbReference type="Gene3D" id="3.10.10.10">
    <property type="entry name" value="HIV Type 1 Reverse Transcriptase, subunit A, domain 1"/>
    <property type="match status" value="1"/>
</dbReference>